<accession>A0A9W4CYX2</accession>
<dbReference type="Pfam" id="PF12770">
    <property type="entry name" value="CHAT"/>
    <property type="match status" value="1"/>
</dbReference>
<evidence type="ECO:0000313" key="2">
    <source>
        <dbReference type="EMBL" id="CAD5985194.1"/>
    </source>
</evidence>
<feature type="domain" description="CHAT" evidence="1">
    <location>
        <begin position="189"/>
        <end position="498"/>
    </location>
</feature>
<protein>
    <recommendedName>
        <fullName evidence="1">CHAT domain-containing protein</fullName>
    </recommendedName>
</protein>
<dbReference type="AlphaFoldDB" id="A0A9W4CYX2"/>
<evidence type="ECO:0000313" key="3">
    <source>
        <dbReference type="Proteomes" id="UP001153719"/>
    </source>
</evidence>
<dbReference type="RefSeq" id="WP_254175032.1">
    <property type="nucleotide sequence ID" value="NZ_LR882967.1"/>
</dbReference>
<dbReference type="InterPro" id="IPR024983">
    <property type="entry name" value="CHAT_dom"/>
</dbReference>
<proteinExistence type="predicted"/>
<dbReference type="Proteomes" id="UP001153719">
    <property type="component" value="Chromosome"/>
</dbReference>
<name>A0A9W4CYX2_9CYAN</name>
<dbReference type="EMBL" id="LR882967">
    <property type="protein sequence ID" value="CAD5985194.1"/>
    <property type="molecule type" value="Genomic_DNA"/>
</dbReference>
<evidence type="ECO:0000259" key="1">
    <source>
        <dbReference type="Pfam" id="PF12770"/>
    </source>
</evidence>
<reference evidence="2" key="1">
    <citation type="submission" date="2020-09" db="EMBL/GenBank/DDBJ databases">
        <authorList>
            <person name="Blom J."/>
        </authorList>
    </citation>
    <scope>NUCLEOTIDE SEQUENCE</scope>
    <source>
        <strain evidence="2">No.713</strain>
    </source>
</reference>
<gene>
    <name evidence="2" type="ORF">NO713_05370</name>
</gene>
<dbReference type="KEGG" id="ppsu:NO713_05370"/>
<keyword evidence="3" id="KW-1185">Reference proteome</keyword>
<organism evidence="2 3">
    <name type="scientific">Planktothrix pseudagardhii</name>
    <dbReference type="NCBI Taxonomy" id="132604"/>
    <lineage>
        <taxon>Bacteria</taxon>
        <taxon>Bacillati</taxon>
        <taxon>Cyanobacteriota</taxon>
        <taxon>Cyanophyceae</taxon>
        <taxon>Oscillatoriophycideae</taxon>
        <taxon>Oscillatoriales</taxon>
        <taxon>Microcoleaceae</taxon>
        <taxon>Planktothrix</taxon>
    </lineage>
</organism>
<sequence>MKRIQRYRLLFLDILKHLGYLWTRNRVYKRMWRALPLVLLGLVVMELSTSGTGLAGLSVGRLNRAELAPTSGQLIASRVNWKTEVNQVEKEWESDYESYFSQNLTDSKLTAPDIAQILAQISQKTRTKPAVLWVVPEPEGLVLVLITPGKEPLGQIQSNIKPEQLRTGVINLYQELTNPRKLQSRSYLEPSQQLYNAIIKPIEAQLEAEKIDTLLFCLGAGLRTLPLGVLHDGERFLIEKYALTRIPAFNLMNLNYEPLKDALVLAMGASEFKNQNPLPAVPFELATIVNSDGMNGIIRLPIENPQNSGQWQGQSYLNQGFTVDHLKRLLSFSPYRIVHLATHAEFKPGKPGNSYIQFWDEQLKLDQMGQFNWKNPPIELLVLSACKTAVGDKDAELGFAGLAFQSGVKTALASLWYVSDTGTLALMSEFYQQLKTSSTKAKALQQTQIRMLKGDVRLQQGELFLSRGEISLPPEIVQPGIDNLSHPYYWAAFTLIGSPW</sequence>